<proteinExistence type="predicted"/>
<dbReference type="Pfam" id="PF17296">
    <property type="entry name" value="ArenaCapSnatch"/>
    <property type="match status" value="1"/>
</dbReference>
<dbReference type="Gene3D" id="1.20.1440.300">
    <property type="entry name" value="RNA-directed RNA polymerase L, helical domain"/>
    <property type="match status" value="1"/>
</dbReference>
<protein>
    <recommendedName>
        <fullName evidence="2">RNA-directed RNA polymerase L</fullName>
        <ecNumber evidence="1">2.7.7.48</ecNumber>
    </recommendedName>
    <alternativeName>
        <fullName evidence="14">Large structural protein</fullName>
    </alternativeName>
    <alternativeName>
        <fullName evidence="16">Replicase</fullName>
    </alternativeName>
    <alternativeName>
        <fullName evidence="15">Transcriptase</fullName>
    </alternativeName>
</protein>
<evidence type="ECO:0000256" key="7">
    <source>
        <dbReference type="ARBA" id="ARBA00022723"/>
    </source>
</evidence>
<evidence type="ECO:0000313" key="19">
    <source>
        <dbReference type="EMBL" id="WFG38023.1"/>
    </source>
</evidence>
<dbReference type="InterPro" id="IPR007099">
    <property type="entry name" value="RNA-dir_pol_NSvirus"/>
</dbReference>
<evidence type="ECO:0000256" key="16">
    <source>
        <dbReference type="ARBA" id="ARBA00031012"/>
    </source>
</evidence>
<organism evidence="18">
    <name type="scientific">Pika arenavirus</name>
    <dbReference type="NCBI Taxonomy" id="3028231"/>
    <lineage>
        <taxon>Viruses</taxon>
        <taxon>Riboviria</taxon>
        <taxon>Orthornavirae</taxon>
        <taxon>Negarnaviricota</taxon>
        <taxon>Polyploviricotina</taxon>
        <taxon>Bunyaviricetes</taxon>
        <taxon>Hareavirales</taxon>
        <taxon>Arenaviridae</taxon>
    </lineage>
</organism>
<evidence type="ECO:0000256" key="14">
    <source>
        <dbReference type="ARBA" id="ARBA00030285"/>
    </source>
</evidence>
<name>A0AAT9TX07_9VIRU</name>
<keyword evidence="5" id="KW-0548">Nucleotidyltransferase</keyword>
<evidence type="ECO:0000256" key="11">
    <source>
        <dbReference type="ARBA" id="ARBA00022844"/>
    </source>
</evidence>
<keyword evidence="13" id="KW-1035">Host cytoplasm</keyword>
<dbReference type="GO" id="GO:0000166">
    <property type="term" value="F:nucleotide binding"/>
    <property type="evidence" value="ECO:0007669"/>
    <property type="project" value="UniProtKB-KW"/>
</dbReference>
<evidence type="ECO:0000313" key="18">
    <source>
        <dbReference type="EMBL" id="WFG38021.1"/>
    </source>
</evidence>
<dbReference type="GO" id="GO:0039694">
    <property type="term" value="P:viral RNA genome replication"/>
    <property type="evidence" value="ECO:0007669"/>
    <property type="project" value="InterPro"/>
</dbReference>
<sequence>MEESDDLAELKYLAAKAFKGVPYMSSQLSRFLMQSNPAAVFVEGIKLIARLIELDSCLTHEMEFNHQDKSLSEIAKEVCPTFPDIALLTPDGFKIDLKEKTLSVLEVFVRVRDEQFSKKWNLDRLKYDNVKSTFERETGWQLRVFVDGRRDYKNSVVEDYLVTELRYKLEKFSKYYNLIDSSVQDIEYDRLLDSLSGHGQDLGLQLLTMTETAYKASLTSLFEEVGTDNLSLEGVREYLTEIQMAAVSKVFSESESENFKHASAEAIYEEFATAYLGSFTYSGPSISILRYLCRMVERFWDIKDMSYVGALPILNKLKSKNVVNTKKNNLIVLDVLRMVDISTACQRGEIRKEFVRFNFTGGLLKSVGDRLVCPKILLQERNLLNKCKRWDKGCKSLLLEDEVEVFKPVLELLNLLLNKDTEENLKKYLKEVFKGVLDLIPKQAKVSVRYEPDQDPKPISTIEKDQLIMTLLTTKDDLKLNVSTEEGVENLCVLKEGIHKLSDFMFKKGNIPYTCVSKICLSLVNSIKTRSVPKIKTPDKIKSTKYVEPRECFVQPIWLDVNLAYLSTGENSKTYTIVDDECSVSFGAKPTRFFSPVFSQPVLQLLEFALISLVEDLFMVEGNEREGELDQLQSLIRLLLVLVSCSMSKRVQILLQNIRYLAMAQVNGFFMKKLITKLVEPLKSRLEKLIFLVLLCIMDKLQNKLHKNGFKVAYFKFMLNVSYLCHYITKETPDRKTDIVKCFEKYLEPKIEFSKLIKQEPISNLDKPSERQKKLLAELSFFFSKNIQSSSRPGIDVKLLKCLFFMFNSGQIEGFSKTLKRNPNYPTISPTVLDLASNKSSVVRVADKEEYNYETVLSASLLNLYEKMNNSVFHSDKRRLPIFKKVEELLKGSMESGSLSDAEEEKFISMLKKEYKIAENEKGTKPGQVNLTPQNNDLLNGTSFSNTKKFWVDNGLTLPEANFIQHELKYHEASEIDLSIVSECSLKAFCDKFKHSEFMFDKPKSETLIEDTLKNFTTHCYYEEDYKTCFISLIVNMGANKIHGAYSYTSGPQNKYQQNVKNIRDRSRITERTSNSEALSKKLMMCELQLPTLKNLIFYSSDRPSQYDVTGPGTDYLYFGLSYKEQVGSNRELYVGDINTKLYTRLIEDYFETLTKNFKGSCLNDDRSFGIALEDMRNWVVSDKCVYSMDHSKWGPHMSPAAFIALLGGLNLLQPDGTVLGKEQVNTLLYWHLHKRVEVPYLCLESYFESYINSELKISEEKGKYTPTFTYMRELLKGGKVPSNFSSVLDMGQGILHNASDFYGLVTENFIHSCLRLMMGLNCRSYTSSDDEIMMIDLDAVDLENSHRILCILEIHKLLSELLNKFVSPKSVLGSFCGEFKSRFFIWSEEVPLITKFTLASLHNLKCKDPEQLIDTLDTIMDQCCANGVPIYLINSCVKRMHKLLGYAGYIPSPFHSYYDTDSTDWTNGSRSYRIQRSVEVNQEISQEFRHAARQLYHELLSGFQFEEFIQSALQEEGKISDYASNKYNLELKTKFKAWLSPTKIAPLRLILRSKLLKMTTVVEEVDAPPLVKVLQNRLTKNFSSGAKQALSDSLRKSAFQSCVASGFTGLCESLGSKCVRGIEKKCFSLKWLYYKDCNCEPVNCCEHLTGDRLLFRRSVSDDVLCMYLLSAIENGPWVLGEVSLPVTAAIRIVAQKTSSHSCCVYEKKAGLQDRASIHQVLYSLKRNHTEIFDKFIEPYLTERQVSQLSWQPRQKALDTCITIELNLSFLKLLSRMMRYSKSTEYVISKYDAIQAHTRRTDREPLQLGKPTPSMSMYLMRGEMALKSFFCPCLLSSSWIRNLDSYNELTLSEASLDVFSVFGQLQHFIWKVVRKGYSGLMKIQDLVSSYTTFNYQMTECLPSKESESQVRRLSSLYNSNLSFLDNFECFMEGEKLNLVLKIKFTESVSALKLWMNTQLILNVDAILVGFESKSGTVKLNICDIFYMEVFTGNLSQTASGAMNLLQMVVDNNSQFIYSGEFIDCFLGLQERTVQYVNIHLKRDSFRPSEIAISVNYTEDKREDFTPMIYADHLVLGAGNKIELGWVMSIEASQRREMQVRSAQENPDRYVDALVESTHCRTLISMLTEEQFEVVDRALSSENRQKLGAELNKDNKDFYSVGQRKIRFISSLNSFVTPNQGGRYSYRGTLCSLFSERHNKPDAIEVE</sequence>
<evidence type="ECO:0000256" key="15">
    <source>
        <dbReference type="ARBA" id="ARBA00030436"/>
    </source>
</evidence>
<evidence type="ECO:0000256" key="4">
    <source>
        <dbReference type="ARBA" id="ARBA00022679"/>
    </source>
</evidence>
<dbReference type="GO" id="GO:0016787">
    <property type="term" value="F:hydrolase activity"/>
    <property type="evidence" value="ECO:0007669"/>
    <property type="project" value="UniProtKB-KW"/>
</dbReference>
<dbReference type="EC" id="2.7.7.48" evidence="1"/>
<evidence type="ECO:0000259" key="17">
    <source>
        <dbReference type="PROSITE" id="PS50525"/>
    </source>
</evidence>
<dbReference type="InterPro" id="IPR026382">
    <property type="entry name" value="CapSnatch_arenavir"/>
</dbReference>
<dbReference type="EMBL" id="OQ348149">
    <property type="protein sequence ID" value="WFG38023.1"/>
    <property type="molecule type" value="Genomic_RNA"/>
</dbReference>
<keyword evidence="10" id="KW-0460">Magnesium</keyword>
<evidence type="ECO:0000256" key="3">
    <source>
        <dbReference type="ARBA" id="ARBA00022484"/>
    </source>
</evidence>
<keyword evidence="4" id="KW-0808">Transferase</keyword>
<dbReference type="Pfam" id="PF06317">
    <property type="entry name" value="Arena_RNA_pol"/>
    <property type="match status" value="1"/>
</dbReference>
<evidence type="ECO:0000256" key="1">
    <source>
        <dbReference type="ARBA" id="ARBA00012494"/>
    </source>
</evidence>
<evidence type="ECO:0000256" key="2">
    <source>
        <dbReference type="ARBA" id="ARBA00018602"/>
    </source>
</evidence>
<keyword evidence="9" id="KW-0378">Hydrolase</keyword>
<feature type="domain" description="RdRp catalytic" evidence="17">
    <location>
        <begin position="1170"/>
        <end position="1367"/>
    </location>
</feature>
<keyword evidence="12" id="KW-0693">Viral RNA replication</keyword>
<keyword evidence="8" id="KW-0547">Nucleotide-binding</keyword>
<accession>A0AAT9TX07</accession>
<evidence type="ECO:0000256" key="13">
    <source>
        <dbReference type="ARBA" id="ARBA00023200"/>
    </source>
</evidence>
<evidence type="ECO:0000256" key="9">
    <source>
        <dbReference type="ARBA" id="ARBA00022801"/>
    </source>
</evidence>
<dbReference type="EMBL" id="OQ348148">
    <property type="protein sequence ID" value="WFG38021.1"/>
    <property type="molecule type" value="Genomic_RNA"/>
</dbReference>
<reference evidence="18" key="1">
    <citation type="journal article" date="2023" name="Nat. Commun.">
        <title>Virus diversity, wildlife-domestic animal circulation and potential zoonotic viruses of small mammals, pangolins and zoo animals.</title>
        <authorList>
            <person name="Cui X."/>
            <person name="Fan K."/>
            <person name="Liang X."/>
            <person name="Gong W."/>
            <person name="Chen W."/>
            <person name="He B."/>
            <person name="Chen X."/>
            <person name="Wang H."/>
            <person name="Wang X."/>
            <person name="Zhang P."/>
            <person name="Lu X."/>
            <person name="Chen R."/>
            <person name="Lin K."/>
            <person name="Liu J."/>
            <person name="Zhai J."/>
            <person name="Liu D.X."/>
            <person name="Shan F."/>
            <person name="Li Y."/>
            <person name="Chen R.A."/>
            <person name="Meng H."/>
            <person name="Li X."/>
            <person name="Mi S."/>
            <person name="Jiang J."/>
            <person name="Zhou N."/>
            <person name="Chen Z."/>
            <person name="Zou J.-J."/>
            <person name="Ge D."/>
            <person name="Yang Q."/>
            <person name="He K."/>
            <person name="Chen T."/>
            <person name="Wu Y.-J."/>
            <person name="Lu H."/>
            <person name="Irwin D.M."/>
            <person name="Shen X."/>
            <person name="Hu Y."/>
            <person name="Lu X."/>
            <person name="Ding C."/>
            <person name="Guan Y."/>
            <person name="Tu C."/>
            <person name="Shen Y."/>
        </authorList>
    </citation>
    <scope>NUCLEOTIDE SEQUENCE</scope>
    <source>
        <strain evidence="18">SC/C3-17.2a/2021</strain>
        <strain evidence="19">SC/C3-17.4b/2021</strain>
    </source>
</reference>
<keyword evidence="3" id="KW-0696">RNA-directed RNA polymerase</keyword>
<keyword evidence="7" id="KW-0479">Metal-binding</keyword>
<evidence type="ECO:0000256" key="10">
    <source>
        <dbReference type="ARBA" id="ARBA00022842"/>
    </source>
</evidence>
<dbReference type="InterPro" id="IPR010453">
    <property type="entry name" value="RNA_pol_arenavir"/>
</dbReference>
<keyword evidence="6" id="KW-1157">Cap snatching</keyword>
<dbReference type="GO" id="GO:0044423">
    <property type="term" value="C:virion component"/>
    <property type="evidence" value="ECO:0007669"/>
    <property type="project" value="UniProtKB-KW"/>
</dbReference>
<dbReference type="Gene3D" id="3.30.70.2640">
    <property type="entry name" value="Arenavirus RNA polymerase"/>
    <property type="match status" value="1"/>
</dbReference>
<evidence type="ECO:0000256" key="6">
    <source>
        <dbReference type="ARBA" id="ARBA00022715"/>
    </source>
</evidence>
<evidence type="ECO:0000256" key="8">
    <source>
        <dbReference type="ARBA" id="ARBA00022741"/>
    </source>
</evidence>
<evidence type="ECO:0000256" key="12">
    <source>
        <dbReference type="ARBA" id="ARBA00022953"/>
    </source>
</evidence>
<dbReference type="GO" id="GO:0046872">
    <property type="term" value="F:metal ion binding"/>
    <property type="evidence" value="ECO:0007669"/>
    <property type="project" value="UniProtKB-KW"/>
</dbReference>
<dbReference type="GO" id="GO:0003968">
    <property type="term" value="F:RNA-directed RNA polymerase activity"/>
    <property type="evidence" value="ECO:0007669"/>
    <property type="project" value="UniProtKB-KW"/>
</dbReference>
<evidence type="ECO:0000256" key="5">
    <source>
        <dbReference type="ARBA" id="ARBA00022695"/>
    </source>
</evidence>
<dbReference type="PROSITE" id="PS50525">
    <property type="entry name" value="RDRP_SSRNA_NEG_SEG"/>
    <property type="match status" value="1"/>
</dbReference>
<dbReference type="GO" id="GO:0075526">
    <property type="term" value="P:cap snatching"/>
    <property type="evidence" value="ECO:0007669"/>
    <property type="project" value="UniProtKB-KW"/>
</dbReference>
<keyword evidence="11" id="KW-0946">Virion</keyword>